<organism evidence="1 2">
    <name type="scientific">Hyalomma asiaticum</name>
    <name type="common">Tick</name>
    <dbReference type="NCBI Taxonomy" id="266040"/>
    <lineage>
        <taxon>Eukaryota</taxon>
        <taxon>Metazoa</taxon>
        <taxon>Ecdysozoa</taxon>
        <taxon>Arthropoda</taxon>
        <taxon>Chelicerata</taxon>
        <taxon>Arachnida</taxon>
        <taxon>Acari</taxon>
        <taxon>Parasitiformes</taxon>
        <taxon>Ixodida</taxon>
        <taxon>Ixodoidea</taxon>
        <taxon>Ixodidae</taxon>
        <taxon>Hyalomminae</taxon>
        <taxon>Hyalomma</taxon>
    </lineage>
</organism>
<protein>
    <submittedName>
        <fullName evidence="1">Uncharacterized protein</fullName>
    </submittedName>
</protein>
<sequence>MLLFDEILVRERKTVHSKTLTYTGLVDYGEGDKRCSELANHALVFMFCPFGDNYAQPIGVFASKGTTRATVLSQLVLQAIVMLENAGALVDGIVCDGAATNRKMWAHLGVSGKLDEAKNFFEHPVNEERKVFAFSDVPHLFKCIRNRLLKQRLLKVNGQWVKWNLYTAVYKEDCKNAGGLKITDHDPSHLENLKAKLDGLVETEDWDSDDATQDSEASPVVVDAVLYYITGFLSRKMKILLPCELCRQSLSVATPTLPQASLTVCKSRGWLTHPNTKLFNMIRCAEDFFSKNMNHYDVFWGTVDHVLQNFDFTFPCHEYKNDAVAKILHYYVGMRMRQHCANEARNKQKMSLQKKKLSKIANN</sequence>
<keyword evidence="2" id="KW-1185">Reference proteome</keyword>
<gene>
    <name evidence="1" type="ORF">HPB50_011092</name>
</gene>
<dbReference type="EMBL" id="CM023487">
    <property type="protein sequence ID" value="KAH6925844.1"/>
    <property type="molecule type" value="Genomic_DNA"/>
</dbReference>
<accession>A0ACB7RVJ2</accession>
<dbReference type="Proteomes" id="UP000821845">
    <property type="component" value="Chromosome 7"/>
</dbReference>
<evidence type="ECO:0000313" key="1">
    <source>
        <dbReference type="EMBL" id="KAH6925844.1"/>
    </source>
</evidence>
<proteinExistence type="predicted"/>
<reference evidence="1" key="1">
    <citation type="submission" date="2020-05" db="EMBL/GenBank/DDBJ databases">
        <title>Large-scale comparative analyses of tick genomes elucidate their genetic diversity and vector capacities.</title>
        <authorList>
            <person name="Jia N."/>
            <person name="Wang J."/>
            <person name="Shi W."/>
            <person name="Du L."/>
            <person name="Sun Y."/>
            <person name="Zhan W."/>
            <person name="Jiang J."/>
            <person name="Wang Q."/>
            <person name="Zhang B."/>
            <person name="Ji P."/>
            <person name="Sakyi L.B."/>
            <person name="Cui X."/>
            <person name="Yuan T."/>
            <person name="Jiang B."/>
            <person name="Yang W."/>
            <person name="Lam T.T.-Y."/>
            <person name="Chang Q."/>
            <person name="Ding S."/>
            <person name="Wang X."/>
            <person name="Zhu J."/>
            <person name="Ruan X."/>
            <person name="Zhao L."/>
            <person name="Wei J."/>
            <person name="Que T."/>
            <person name="Du C."/>
            <person name="Cheng J."/>
            <person name="Dai P."/>
            <person name="Han X."/>
            <person name="Huang E."/>
            <person name="Gao Y."/>
            <person name="Liu J."/>
            <person name="Shao H."/>
            <person name="Ye R."/>
            <person name="Li L."/>
            <person name="Wei W."/>
            <person name="Wang X."/>
            <person name="Wang C."/>
            <person name="Yang T."/>
            <person name="Huo Q."/>
            <person name="Li W."/>
            <person name="Guo W."/>
            <person name="Chen H."/>
            <person name="Zhou L."/>
            <person name="Ni X."/>
            <person name="Tian J."/>
            <person name="Zhou Y."/>
            <person name="Sheng Y."/>
            <person name="Liu T."/>
            <person name="Pan Y."/>
            <person name="Xia L."/>
            <person name="Li J."/>
            <person name="Zhao F."/>
            <person name="Cao W."/>
        </authorList>
    </citation>
    <scope>NUCLEOTIDE SEQUENCE</scope>
    <source>
        <strain evidence="1">Hyas-2018</strain>
    </source>
</reference>
<comment type="caution">
    <text evidence="1">The sequence shown here is derived from an EMBL/GenBank/DDBJ whole genome shotgun (WGS) entry which is preliminary data.</text>
</comment>
<name>A0ACB7RVJ2_HYAAI</name>
<evidence type="ECO:0000313" key="2">
    <source>
        <dbReference type="Proteomes" id="UP000821845"/>
    </source>
</evidence>